<dbReference type="GO" id="GO:0008758">
    <property type="term" value="F:UDP-2,3-diacylglucosamine hydrolase activity"/>
    <property type="evidence" value="ECO:0007669"/>
    <property type="project" value="TreeGrafter"/>
</dbReference>
<dbReference type="AlphaFoldDB" id="A0A5J4P6Z6"/>
<dbReference type="Gene3D" id="3.60.21.10">
    <property type="match status" value="1"/>
</dbReference>
<dbReference type="GO" id="GO:0016020">
    <property type="term" value="C:membrane"/>
    <property type="evidence" value="ECO:0007669"/>
    <property type="project" value="GOC"/>
</dbReference>
<name>A0A5J4P6Z6_9ZZZZ</name>
<dbReference type="InterPro" id="IPR029052">
    <property type="entry name" value="Metallo-depent_PP-like"/>
</dbReference>
<evidence type="ECO:0000313" key="2">
    <source>
        <dbReference type="EMBL" id="KAA6305195.1"/>
    </source>
</evidence>
<dbReference type="InterPro" id="IPR043461">
    <property type="entry name" value="LpxH-like"/>
</dbReference>
<dbReference type="EMBL" id="SNRY01010896">
    <property type="protein sequence ID" value="KAA6305195.1"/>
    <property type="molecule type" value="Genomic_DNA"/>
</dbReference>
<dbReference type="SUPFAM" id="SSF56300">
    <property type="entry name" value="Metallo-dependent phosphatases"/>
    <property type="match status" value="1"/>
</dbReference>
<feature type="non-terminal residue" evidence="2">
    <location>
        <position position="82"/>
    </location>
</feature>
<dbReference type="EC" id="3.6.1.54" evidence="2"/>
<gene>
    <name evidence="2" type="ORF">EZS27_043153</name>
</gene>
<sequence length="82" mass="9743">MKQIYFLSDAHLGSRAIEHKRTQERRLVNFLDGIKHKAAVVYLLGDMFDFWYEFRMVVPKGYTRFLGKLSELTDIGVEVHYF</sequence>
<proteinExistence type="predicted"/>
<evidence type="ECO:0000256" key="1">
    <source>
        <dbReference type="ARBA" id="ARBA00022801"/>
    </source>
</evidence>
<keyword evidence="1 2" id="KW-0378">Hydrolase</keyword>
<comment type="caution">
    <text evidence="2">The sequence shown here is derived from an EMBL/GenBank/DDBJ whole genome shotgun (WGS) entry which is preliminary data.</text>
</comment>
<accession>A0A5J4P6Z6</accession>
<protein>
    <submittedName>
        <fullName evidence="2">UDP-2 3-diacylglucosamine hydrolase</fullName>
        <ecNumber evidence="2">3.6.1.54</ecNumber>
    </submittedName>
</protein>
<dbReference type="GO" id="GO:0009245">
    <property type="term" value="P:lipid A biosynthetic process"/>
    <property type="evidence" value="ECO:0007669"/>
    <property type="project" value="TreeGrafter"/>
</dbReference>
<dbReference type="PANTHER" id="PTHR34990:SF1">
    <property type="entry name" value="UDP-2,3-DIACYLGLUCOSAMINE HYDROLASE"/>
    <property type="match status" value="1"/>
</dbReference>
<dbReference type="PANTHER" id="PTHR34990">
    <property type="entry name" value="UDP-2,3-DIACYLGLUCOSAMINE HYDROLASE-RELATED"/>
    <property type="match status" value="1"/>
</dbReference>
<organism evidence="2">
    <name type="scientific">termite gut metagenome</name>
    <dbReference type="NCBI Taxonomy" id="433724"/>
    <lineage>
        <taxon>unclassified sequences</taxon>
        <taxon>metagenomes</taxon>
        <taxon>organismal metagenomes</taxon>
    </lineage>
</organism>
<reference evidence="2" key="1">
    <citation type="submission" date="2019-03" db="EMBL/GenBank/DDBJ databases">
        <title>Single cell metagenomics reveals metabolic interactions within the superorganism composed of flagellate Streblomastix strix and complex community of Bacteroidetes bacteria on its surface.</title>
        <authorList>
            <person name="Treitli S.C."/>
            <person name="Kolisko M."/>
            <person name="Husnik F."/>
            <person name="Keeling P."/>
            <person name="Hampl V."/>
        </authorList>
    </citation>
    <scope>NUCLEOTIDE SEQUENCE</scope>
    <source>
        <strain evidence="2">STM</strain>
    </source>
</reference>